<evidence type="ECO:0000259" key="13">
    <source>
        <dbReference type="Pfam" id="PF13735"/>
    </source>
</evidence>
<dbReference type="GO" id="GO:0000049">
    <property type="term" value="F:tRNA binding"/>
    <property type="evidence" value="ECO:0007669"/>
    <property type="project" value="TreeGrafter"/>
</dbReference>
<keyword evidence="2 9" id="KW-0808">Transferase</keyword>
<dbReference type="GO" id="GO:0016779">
    <property type="term" value="F:nucleotidyltransferase activity"/>
    <property type="evidence" value="ECO:0007669"/>
    <property type="project" value="UniProtKB-KW"/>
</dbReference>
<keyword evidence="3" id="KW-0819">tRNA processing</keyword>
<reference evidence="14" key="1">
    <citation type="submission" date="2020-08" db="EMBL/GenBank/DDBJ databases">
        <title>Genome public.</title>
        <authorList>
            <person name="Liu C."/>
            <person name="Sun Q."/>
        </authorList>
    </citation>
    <scope>NUCLEOTIDE SEQUENCE</scope>
    <source>
        <strain evidence="14">NSJ-44</strain>
    </source>
</reference>
<dbReference type="Proteomes" id="UP000654279">
    <property type="component" value="Unassembled WGS sequence"/>
</dbReference>
<dbReference type="CDD" id="cd05398">
    <property type="entry name" value="NT_ClassII-CCAase"/>
    <property type="match status" value="1"/>
</dbReference>
<dbReference type="Pfam" id="PF01966">
    <property type="entry name" value="HD"/>
    <property type="match status" value="1"/>
</dbReference>
<keyword evidence="5" id="KW-0479">Metal-binding</keyword>
<evidence type="ECO:0000256" key="7">
    <source>
        <dbReference type="ARBA" id="ARBA00022842"/>
    </source>
</evidence>
<proteinExistence type="inferred from homology"/>
<evidence type="ECO:0000313" key="14">
    <source>
        <dbReference type="EMBL" id="MBC8527990.1"/>
    </source>
</evidence>
<comment type="cofactor">
    <cofactor evidence="1">
        <name>Mg(2+)</name>
        <dbReference type="ChEBI" id="CHEBI:18420"/>
    </cofactor>
</comment>
<dbReference type="InterPro" id="IPR050264">
    <property type="entry name" value="Bact_CCA-adding_enz_type3_sf"/>
</dbReference>
<keyword evidence="6" id="KW-0547">Nucleotide-binding</keyword>
<dbReference type="Gene3D" id="3.30.460.10">
    <property type="entry name" value="Beta Polymerase, domain 2"/>
    <property type="match status" value="1"/>
</dbReference>
<dbReference type="InterPro" id="IPR032828">
    <property type="entry name" value="PolyA_RNA-bd"/>
</dbReference>
<dbReference type="InterPro" id="IPR006674">
    <property type="entry name" value="HD_domain"/>
</dbReference>
<evidence type="ECO:0000259" key="11">
    <source>
        <dbReference type="Pfam" id="PF01966"/>
    </source>
</evidence>
<dbReference type="InterPro" id="IPR002646">
    <property type="entry name" value="PolA_pol_head_dom"/>
</dbReference>
<keyword evidence="7" id="KW-0460">Magnesium</keyword>
<dbReference type="PANTHER" id="PTHR46173:SF1">
    <property type="entry name" value="CCA TRNA NUCLEOTIDYLTRANSFERASE 1, MITOCHONDRIAL"/>
    <property type="match status" value="1"/>
</dbReference>
<dbReference type="PANTHER" id="PTHR46173">
    <property type="entry name" value="CCA TRNA NUCLEOTIDYLTRANSFERASE 1, MITOCHONDRIAL"/>
    <property type="match status" value="1"/>
</dbReference>
<sequence length="448" mass="49328">MDGVYAVALPQAAAQLIGVLNAAGHAAYAVGGCVRDSLLGRTPKDWDICTDALPEQVMAAFQAYRVLPTGLKHGTVTVFAEGEGYEITTFRKEAGYSDHRHPDAVAFVSALREDLARRDFTMNAMAYHPQEGLKDYFGGVADLRCGTIRCVGQPAWRFEEDALRMMRALRFAAVYGFTIEAETARAIHACRRLLSCVAPERLRAELDALLCGAAVEKVLLAFPDVIFTLIPELAMAQGFNQHNRYHAYDVWTHTVKSVAAAPQDITLRLTMLLHDVGKPLCFTRDASGVGHFYGHPAAGAQLARGIFARLRYDRATAMQVERLVEQHCRELPPRDKPMRRALNRLGEVGVRQLLAVKRADIKAQAPAVTEERLLTLCQVERCLDEVLAQGACFTLKDLAVSGKDLLELGMQPGPDVGKTLKALLEDVLDGRLENEYEALLETVKKATE</sequence>
<dbReference type="Pfam" id="PF13735">
    <property type="entry name" value="tRNA_NucTran2_2"/>
    <property type="match status" value="1"/>
</dbReference>
<dbReference type="AlphaFoldDB" id="A0A926HLW5"/>
<feature type="domain" description="HD" evidence="11">
    <location>
        <begin position="263"/>
        <end position="334"/>
    </location>
</feature>
<evidence type="ECO:0000256" key="3">
    <source>
        <dbReference type="ARBA" id="ARBA00022694"/>
    </source>
</evidence>
<evidence type="ECO:0000256" key="9">
    <source>
        <dbReference type="RuleBase" id="RU003953"/>
    </source>
</evidence>
<evidence type="ECO:0000259" key="12">
    <source>
        <dbReference type="Pfam" id="PF12627"/>
    </source>
</evidence>
<gene>
    <name evidence="14" type="ORF">H8699_00870</name>
</gene>
<accession>A0A926HLW5</accession>
<evidence type="ECO:0000256" key="5">
    <source>
        <dbReference type="ARBA" id="ARBA00022723"/>
    </source>
</evidence>
<evidence type="ECO:0000256" key="6">
    <source>
        <dbReference type="ARBA" id="ARBA00022741"/>
    </source>
</evidence>
<comment type="caution">
    <text evidence="14">The sequence shown here is derived from an EMBL/GenBank/DDBJ whole genome shotgun (WGS) entry which is preliminary data.</text>
</comment>
<feature type="domain" description="CCA-adding enzyme C-terminal" evidence="13">
    <location>
        <begin position="391"/>
        <end position="443"/>
    </location>
</feature>
<dbReference type="RefSeq" id="WP_249284055.1">
    <property type="nucleotide sequence ID" value="NZ_JACRSO010000001.1"/>
</dbReference>
<keyword evidence="15" id="KW-1185">Reference proteome</keyword>
<dbReference type="GO" id="GO:0046872">
    <property type="term" value="F:metal ion binding"/>
    <property type="evidence" value="ECO:0007669"/>
    <property type="project" value="UniProtKB-KW"/>
</dbReference>
<dbReference type="InterPro" id="IPR043519">
    <property type="entry name" value="NT_sf"/>
</dbReference>
<dbReference type="Gene3D" id="1.10.3090.10">
    <property type="entry name" value="cca-adding enzyme, domain 2"/>
    <property type="match status" value="1"/>
</dbReference>
<organism evidence="14 15">
    <name type="scientific">Luoshenia tenuis</name>
    <dbReference type="NCBI Taxonomy" id="2763654"/>
    <lineage>
        <taxon>Bacteria</taxon>
        <taxon>Bacillati</taxon>
        <taxon>Bacillota</taxon>
        <taxon>Clostridia</taxon>
        <taxon>Christensenellales</taxon>
        <taxon>Christensenellaceae</taxon>
        <taxon>Luoshenia</taxon>
    </lineage>
</organism>
<evidence type="ECO:0000256" key="1">
    <source>
        <dbReference type="ARBA" id="ARBA00001946"/>
    </source>
</evidence>
<evidence type="ECO:0000256" key="8">
    <source>
        <dbReference type="ARBA" id="ARBA00022884"/>
    </source>
</evidence>
<keyword evidence="4" id="KW-0548">Nucleotidyltransferase</keyword>
<dbReference type="SUPFAM" id="SSF81891">
    <property type="entry name" value="Poly A polymerase C-terminal region-like"/>
    <property type="match status" value="1"/>
</dbReference>
<dbReference type="EMBL" id="JACRSO010000001">
    <property type="protein sequence ID" value="MBC8527990.1"/>
    <property type="molecule type" value="Genomic_DNA"/>
</dbReference>
<evidence type="ECO:0000256" key="2">
    <source>
        <dbReference type="ARBA" id="ARBA00022679"/>
    </source>
</evidence>
<dbReference type="Pfam" id="PF01743">
    <property type="entry name" value="PolyA_pol"/>
    <property type="match status" value="1"/>
</dbReference>
<evidence type="ECO:0000259" key="10">
    <source>
        <dbReference type="Pfam" id="PF01743"/>
    </source>
</evidence>
<dbReference type="Pfam" id="PF12627">
    <property type="entry name" value="PolyA_pol_RNAbd"/>
    <property type="match status" value="1"/>
</dbReference>
<dbReference type="GO" id="GO:0008033">
    <property type="term" value="P:tRNA processing"/>
    <property type="evidence" value="ECO:0007669"/>
    <property type="project" value="UniProtKB-KW"/>
</dbReference>
<name>A0A926HLW5_9FIRM</name>
<dbReference type="Gene3D" id="1.10.246.80">
    <property type="match status" value="1"/>
</dbReference>
<keyword evidence="8 9" id="KW-0694">RNA-binding</keyword>
<evidence type="ECO:0000256" key="4">
    <source>
        <dbReference type="ARBA" id="ARBA00022695"/>
    </source>
</evidence>
<dbReference type="InterPro" id="IPR032810">
    <property type="entry name" value="CCA-adding_enz_C"/>
</dbReference>
<feature type="domain" description="Poly A polymerase head" evidence="10">
    <location>
        <begin position="27"/>
        <end position="149"/>
    </location>
</feature>
<comment type="similarity">
    <text evidence="9">Belongs to the tRNA nucleotidyltransferase/poly(A) polymerase family.</text>
</comment>
<evidence type="ECO:0000313" key="15">
    <source>
        <dbReference type="Proteomes" id="UP000654279"/>
    </source>
</evidence>
<dbReference type="GO" id="GO:0000166">
    <property type="term" value="F:nucleotide binding"/>
    <property type="evidence" value="ECO:0007669"/>
    <property type="project" value="UniProtKB-KW"/>
</dbReference>
<dbReference type="SUPFAM" id="SSF81301">
    <property type="entry name" value="Nucleotidyltransferase"/>
    <property type="match status" value="1"/>
</dbReference>
<protein>
    <submittedName>
        <fullName evidence="14">HD domain-containing protein</fullName>
    </submittedName>
</protein>
<feature type="domain" description="tRNA nucleotidyltransferase/poly(A) polymerase RNA and SrmB- binding" evidence="12">
    <location>
        <begin position="176"/>
        <end position="218"/>
    </location>
</feature>